<reference evidence="2" key="2">
    <citation type="journal article" date="2023" name="Syst. Appl. Microbiol.">
        <title>Govania unica gen. nov., sp. nov., a rare biosphere bacterium that represents a novel family in the class Alphaproteobacteria.</title>
        <authorList>
            <person name="Vandamme P."/>
            <person name="Peeters C."/>
            <person name="Hettiarachchi A."/>
            <person name="Cnockaert M."/>
            <person name="Carlier A."/>
        </authorList>
    </citation>
    <scope>NUCLEOTIDE SEQUENCE</scope>
    <source>
        <strain evidence="2">LMG 31809</strain>
    </source>
</reference>
<comment type="caution">
    <text evidence="2">The sequence shown here is derived from an EMBL/GenBank/DDBJ whole genome shotgun (WGS) entry which is preliminary data.</text>
</comment>
<dbReference type="Gene3D" id="1.10.287.130">
    <property type="match status" value="1"/>
</dbReference>
<sequence>MTDPIAFSALLCSRLCHDLISPVGAFTNGLEILQDETDATMREQVVELLEQSASQTSNRLQFFRLAFGAAGGFGETVAMDSARDAAAAFFSGGKVMLEWRPAVQELSKDGLKALLNLVLVAGEALLRGGRLTVEGGRSNGALELVIHAEGERLMLKPEMEEVLGGRVAQADLTPKTAPAYLASIAAAAAGGGVDVRRVGENSVTLLLRLP</sequence>
<keyword evidence="3" id="KW-1185">Reference proteome</keyword>
<dbReference type="EMBL" id="JANWOI010000001">
    <property type="protein sequence ID" value="MDA5193164.1"/>
    <property type="molecule type" value="Genomic_DNA"/>
</dbReference>
<evidence type="ECO:0000313" key="2">
    <source>
        <dbReference type="EMBL" id="MDA5193164.1"/>
    </source>
</evidence>
<reference evidence="2" key="1">
    <citation type="submission" date="2022-08" db="EMBL/GenBank/DDBJ databases">
        <authorList>
            <person name="Vandamme P."/>
            <person name="Hettiarachchi A."/>
            <person name="Peeters C."/>
            <person name="Cnockaert M."/>
            <person name="Carlier A."/>
        </authorList>
    </citation>
    <scope>NUCLEOTIDE SEQUENCE</scope>
    <source>
        <strain evidence="2">LMG 31809</strain>
    </source>
</reference>
<dbReference type="Gene3D" id="3.30.565.10">
    <property type="entry name" value="Histidine kinase-like ATPase, C-terminal domain"/>
    <property type="match status" value="1"/>
</dbReference>
<dbReference type="InterPro" id="IPR036890">
    <property type="entry name" value="HATPase_C_sf"/>
</dbReference>
<dbReference type="RefSeq" id="WP_274942858.1">
    <property type="nucleotide sequence ID" value="NZ_JANWOI010000001.1"/>
</dbReference>
<feature type="domain" description="Histidine phosphotransferase ChpT C-terminal" evidence="1">
    <location>
        <begin position="81"/>
        <end position="200"/>
    </location>
</feature>
<dbReference type="InterPro" id="IPR018762">
    <property type="entry name" value="ChpT_C"/>
</dbReference>
<proteinExistence type="predicted"/>
<evidence type="ECO:0000313" key="3">
    <source>
        <dbReference type="Proteomes" id="UP001141619"/>
    </source>
</evidence>
<protein>
    <submittedName>
        <fullName evidence="2">Histidine phosphotransferase family protein</fullName>
    </submittedName>
</protein>
<gene>
    <name evidence="2" type="ORF">NYP16_04235</name>
</gene>
<dbReference type="AlphaFoldDB" id="A0A9X3TX07"/>
<accession>A0A9X3TX07</accession>
<dbReference type="Proteomes" id="UP001141619">
    <property type="component" value="Unassembled WGS sequence"/>
</dbReference>
<name>A0A9X3TX07_9PROT</name>
<evidence type="ECO:0000259" key="1">
    <source>
        <dbReference type="Pfam" id="PF10090"/>
    </source>
</evidence>
<dbReference type="Pfam" id="PF10090">
    <property type="entry name" value="HPTransfase"/>
    <property type="match status" value="1"/>
</dbReference>
<organism evidence="2 3">
    <name type="scientific">Govanella unica</name>
    <dbReference type="NCBI Taxonomy" id="2975056"/>
    <lineage>
        <taxon>Bacteria</taxon>
        <taxon>Pseudomonadati</taxon>
        <taxon>Pseudomonadota</taxon>
        <taxon>Alphaproteobacteria</taxon>
        <taxon>Emcibacterales</taxon>
        <taxon>Govanellaceae</taxon>
        <taxon>Govanella</taxon>
    </lineage>
</organism>